<dbReference type="EMBL" id="WOXT01000003">
    <property type="protein sequence ID" value="MUV14733.1"/>
    <property type="molecule type" value="Genomic_DNA"/>
</dbReference>
<evidence type="ECO:0000313" key="3">
    <source>
        <dbReference type="Proteomes" id="UP000479692"/>
    </source>
</evidence>
<feature type="transmembrane region" description="Helical" evidence="1">
    <location>
        <begin position="6"/>
        <end position="25"/>
    </location>
</feature>
<organism evidence="2 3">
    <name type="scientific">Noviluteimonas gilva</name>
    <dbReference type="NCBI Taxonomy" id="2682097"/>
    <lineage>
        <taxon>Bacteria</taxon>
        <taxon>Pseudomonadati</taxon>
        <taxon>Pseudomonadota</taxon>
        <taxon>Gammaproteobacteria</taxon>
        <taxon>Lysobacterales</taxon>
        <taxon>Lysobacteraceae</taxon>
        <taxon>Noviluteimonas</taxon>
    </lineage>
</organism>
<keyword evidence="1" id="KW-0472">Membrane</keyword>
<gene>
    <name evidence="2" type="ORF">GN331_11010</name>
</gene>
<dbReference type="RefSeq" id="WP_156642087.1">
    <property type="nucleotide sequence ID" value="NZ_WOXT01000003.1"/>
</dbReference>
<feature type="transmembrane region" description="Helical" evidence="1">
    <location>
        <begin position="45"/>
        <end position="65"/>
    </location>
</feature>
<accession>A0A7C9HTE6</accession>
<proteinExistence type="predicted"/>
<dbReference type="Pfam" id="PF14023">
    <property type="entry name" value="Bestrophin-like"/>
    <property type="match status" value="1"/>
</dbReference>
<dbReference type="Proteomes" id="UP000479692">
    <property type="component" value="Unassembled WGS sequence"/>
</dbReference>
<reference evidence="2 3" key="1">
    <citation type="submission" date="2019-12" db="EMBL/GenBank/DDBJ databases">
        <authorList>
            <person name="Xu J."/>
        </authorList>
    </citation>
    <scope>NUCLEOTIDE SEQUENCE [LARGE SCALE GENOMIC DNA]</scope>
    <source>
        <strain evidence="2 3">HX-5-24</strain>
    </source>
</reference>
<evidence type="ECO:0000313" key="2">
    <source>
        <dbReference type="EMBL" id="MUV14733.1"/>
    </source>
</evidence>
<feature type="transmembrane region" description="Helical" evidence="1">
    <location>
        <begin position="205"/>
        <end position="223"/>
    </location>
</feature>
<evidence type="ECO:0000256" key="1">
    <source>
        <dbReference type="SAM" id="Phobius"/>
    </source>
</evidence>
<keyword evidence="3" id="KW-1185">Reference proteome</keyword>
<sequence>MWTSLAIALGFVLVAFLVAALPAAWMRRRHGDEHEGETRDLARDITNRLGVLHGVILGLVFGHVVTQAGDLRAGQRTEAAAVEHVYFLAGEYRAPAVQAAAARYIDAVIDQDWPAQEATGEVSAAGWVAVRALQASTLALAPASRREHVLAQEIENNLWVIERERQVRGYESAMHVPFEFWFAAIAGLALIGGLMFIYPTSRKHVMIVGAYAIYSGLVLYMIYDLSRPFAGLVRVEPDAFEQARGAIRSGI</sequence>
<keyword evidence="1" id="KW-0812">Transmembrane</keyword>
<protein>
    <submittedName>
        <fullName evidence="2">DUF4239 domain-containing protein</fullName>
    </submittedName>
</protein>
<name>A0A7C9HTE6_9GAMM</name>
<keyword evidence="1" id="KW-1133">Transmembrane helix</keyword>
<dbReference type="AlphaFoldDB" id="A0A7C9HTE6"/>
<dbReference type="InterPro" id="IPR025333">
    <property type="entry name" value="DUF4239"/>
</dbReference>
<comment type="caution">
    <text evidence="2">The sequence shown here is derived from an EMBL/GenBank/DDBJ whole genome shotgun (WGS) entry which is preliminary data.</text>
</comment>
<feature type="transmembrane region" description="Helical" evidence="1">
    <location>
        <begin position="180"/>
        <end position="198"/>
    </location>
</feature>